<evidence type="ECO:0000256" key="7">
    <source>
        <dbReference type="ARBA" id="ARBA00023136"/>
    </source>
</evidence>
<evidence type="ECO:0000256" key="6">
    <source>
        <dbReference type="ARBA" id="ARBA00022989"/>
    </source>
</evidence>
<feature type="transmembrane region" description="Helical" evidence="9">
    <location>
        <begin position="196"/>
        <end position="216"/>
    </location>
</feature>
<evidence type="ECO:0000313" key="10">
    <source>
        <dbReference type="EMBL" id="CCI83447.1"/>
    </source>
</evidence>
<protein>
    <submittedName>
        <fullName evidence="10">Putative siderophore transport system permease protein</fullName>
    </submittedName>
</protein>
<dbReference type="Pfam" id="PF01032">
    <property type="entry name" value="FecCD"/>
    <property type="match status" value="1"/>
</dbReference>
<gene>
    <name evidence="10" type="primary">fepB</name>
    <name evidence="10" type="ORF">BN46_0715</name>
</gene>
<proteinExistence type="inferred from homology"/>
<keyword evidence="7 9" id="KW-0472">Membrane</keyword>
<feature type="compositionally biased region" description="Low complexity" evidence="8">
    <location>
        <begin position="28"/>
        <end position="39"/>
    </location>
</feature>
<dbReference type="FunFam" id="1.10.3470.10:FF:000001">
    <property type="entry name" value="Vitamin B12 ABC transporter permease BtuC"/>
    <property type="match status" value="1"/>
</dbReference>
<feature type="transmembrane region" description="Helical" evidence="9">
    <location>
        <begin position="331"/>
        <end position="349"/>
    </location>
</feature>
<evidence type="ECO:0000256" key="3">
    <source>
        <dbReference type="ARBA" id="ARBA00022448"/>
    </source>
</evidence>
<dbReference type="SUPFAM" id="SSF81345">
    <property type="entry name" value="ABC transporter involved in vitamin B12 uptake, BtuC"/>
    <property type="match status" value="1"/>
</dbReference>
<keyword evidence="5 9" id="KW-0812">Transmembrane</keyword>
<evidence type="ECO:0000313" key="11">
    <source>
        <dbReference type="Proteomes" id="UP000011016"/>
    </source>
</evidence>
<dbReference type="InterPro" id="IPR000522">
    <property type="entry name" value="ABC_transptr_permease_BtuC"/>
</dbReference>
<dbReference type="PANTHER" id="PTHR30472">
    <property type="entry name" value="FERRIC ENTEROBACTIN TRANSPORT SYSTEM PERMEASE PROTEIN"/>
    <property type="match status" value="1"/>
</dbReference>
<dbReference type="GO" id="GO:0033214">
    <property type="term" value="P:siderophore-iron import into cell"/>
    <property type="evidence" value="ECO:0007669"/>
    <property type="project" value="TreeGrafter"/>
</dbReference>
<feature type="transmembrane region" description="Helical" evidence="9">
    <location>
        <begin position="47"/>
        <end position="69"/>
    </location>
</feature>
<keyword evidence="3" id="KW-0813">Transport</keyword>
<evidence type="ECO:0000256" key="2">
    <source>
        <dbReference type="ARBA" id="ARBA00007935"/>
    </source>
</evidence>
<feature type="transmembrane region" description="Helical" evidence="9">
    <location>
        <begin position="138"/>
        <end position="160"/>
    </location>
</feature>
<feature type="transmembrane region" description="Helical" evidence="9">
    <location>
        <begin position="166"/>
        <end position="184"/>
    </location>
</feature>
<reference evidence="10 11" key="1">
    <citation type="journal article" date="2012" name="J. Bacteriol.">
        <title>Draft Genome Sequence of Turicella otitidis ATCC 51513, Isolated from Middle Ear Fluid from a Child with Otitis Media.</title>
        <authorList>
            <person name="Brinkrolf K."/>
            <person name="Schneider J."/>
            <person name="Knecht M."/>
            <person name="Ruckert C."/>
            <person name="Tauch A."/>
        </authorList>
    </citation>
    <scope>NUCLEOTIDE SEQUENCE [LARGE SCALE GENOMIC DNA]</scope>
    <source>
        <strain evidence="10 11">ATCC 51513</strain>
    </source>
</reference>
<feature type="transmembrane region" description="Helical" evidence="9">
    <location>
        <begin position="240"/>
        <end position="265"/>
    </location>
</feature>
<comment type="subcellular location">
    <subcellularLocation>
        <location evidence="1">Cell membrane</location>
        <topology evidence="1">Multi-pass membrane protein</topology>
    </subcellularLocation>
</comment>
<dbReference type="GO" id="GO:0022857">
    <property type="term" value="F:transmembrane transporter activity"/>
    <property type="evidence" value="ECO:0007669"/>
    <property type="project" value="InterPro"/>
</dbReference>
<evidence type="ECO:0000256" key="1">
    <source>
        <dbReference type="ARBA" id="ARBA00004651"/>
    </source>
</evidence>
<dbReference type="AlphaFoldDB" id="I7L8X5"/>
<dbReference type="Proteomes" id="UP000011016">
    <property type="component" value="Unassembled WGS sequence"/>
</dbReference>
<comment type="caution">
    <text evidence="10">The sequence shown here is derived from an EMBL/GenBank/DDBJ whole genome shotgun (WGS) entry which is preliminary data.</text>
</comment>
<keyword evidence="6 9" id="KW-1133">Transmembrane helix</keyword>
<dbReference type="CDD" id="cd06550">
    <property type="entry name" value="TM_ABC_iron-siderophores_like"/>
    <property type="match status" value="1"/>
</dbReference>
<dbReference type="Gene3D" id="1.10.3470.10">
    <property type="entry name" value="ABC transporter involved in vitamin B12 uptake, BtuC"/>
    <property type="match status" value="1"/>
</dbReference>
<evidence type="ECO:0000256" key="5">
    <source>
        <dbReference type="ARBA" id="ARBA00022692"/>
    </source>
</evidence>
<organism evidence="10 11">
    <name type="scientific">Corynebacterium otitidis ATCC 51513</name>
    <dbReference type="NCBI Taxonomy" id="883169"/>
    <lineage>
        <taxon>Bacteria</taxon>
        <taxon>Bacillati</taxon>
        <taxon>Actinomycetota</taxon>
        <taxon>Actinomycetes</taxon>
        <taxon>Mycobacteriales</taxon>
        <taxon>Corynebacteriaceae</taxon>
        <taxon>Corynebacterium</taxon>
    </lineage>
</organism>
<feature type="transmembrane region" description="Helical" evidence="9">
    <location>
        <begin position="356"/>
        <end position="373"/>
    </location>
</feature>
<dbReference type="EMBL" id="CAJZ01000103">
    <property type="protein sequence ID" value="CCI83447.1"/>
    <property type="molecule type" value="Genomic_DNA"/>
</dbReference>
<dbReference type="GO" id="GO:0005886">
    <property type="term" value="C:plasma membrane"/>
    <property type="evidence" value="ECO:0007669"/>
    <property type="project" value="UniProtKB-SubCell"/>
</dbReference>
<evidence type="ECO:0000256" key="8">
    <source>
        <dbReference type="SAM" id="MobiDB-lite"/>
    </source>
</evidence>
<evidence type="ECO:0000256" key="4">
    <source>
        <dbReference type="ARBA" id="ARBA00022475"/>
    </source>
</evidence>
<accession>I7L8X5</accession>
<feature type="transmembrane region" description="Helical" evidence="9">
    <location>
        <begin position="286"/>
        <end position="311"/>
    </location>
</feature>
<sequence length="380" mass="38331">MLFADQRPARSPRPGAPRPHSQREADMPTTAAPTAPAPSTRLRRRRLFGLAGVAALLAAGLVASLVLGARDVPLSTALEAIPRLRSILADPDAFGPDEQVIAELRLPRTLLAVVVGAALGAAGALIQGHTRNPLADPGIIGISSGAALAVVAGFAFLGIATPLPSAVVAFGGAIAATAAVFALASIGRGVVNPLTLVLGGAALSAVLSSVTAGLVLTDSQNLDRMRFWTVGSVAGRDLDVVWAIAPLVALGLVAALATGPTLNVLNLGEDAAAALGVNTGRHRVAGMLIIALLAGAATAAAGPIGFVGLLVPHLARGLCGPDYRWILPYSAAWGAALLLIADVAARLVARPGELQVGIVLAFVGAPFFLYLLYRGKVGTV</sequence>
<comment type="similarity">
    <text evidence="2">Belongs to the binding-protein-dependent transport system permease family. FecCD subfamily.</text>
</comment>
<feature type="transmembrane region" description="Helical" evidence="9">
    <location>
        <begin position="109"/>
        <end position="126"/>
    </location>
</feature>
<evidence type="ECO:0000256" key="9">
    <source>
        <dbReference type="SAM" id="Phobius"/>
    </source>
</evidence>
<dbReference type="PANTHER" id="PTHR30472:SF1">
    <property type="entry name" value="FE(3+) DICITRATE TRANSPORT SYSTEM PERMEASE PROTEIN FECC-RELATED"/>
    <property type="match status" value="1"/>
</dbReference>
<keyword evidence="4" id="KW-1003">Cell membrane</keyword>
<feature type="region of interest" description="Disordered" evidence="8">
    <location>
        <begin position="1"/>
        <end position="39"/>
    </location>
</feature>
<dbReference type="InterPro" id="IPR037294">
    <property type="entry name" value="ABC_BtuC-like"/>
</dbReference>
<name>I7L8X5_9CORY</name>